<gene>
    <name evidence="1" type="ORF">QF034_003912</name>
</gene>
<protein>
    <submittedName>
        <fullName evidence="1">Uncharacterized protein</fullName>
    </submittedName>
</protein>
<proteinExistence type="predicted"/>
<dbReference type="EMBL" id="JAUSYP010000001">
    <property type="protein sequence ID" value="MDQ0749681.1"/>
    <property type="molecule type" value="Genomic_DNA"/>
</dbReference>
<keyword evidence="2" id="KW-1185">Reference proteome</keyword>
<organism evidence="1 2">
    <name type="scientific">Streptomyces africanus</name>
    <dbReference type="NCBI Taxonomy" id="231024"/>
    <lineage>
        <taxon>Bacteria</taxon>
        <taxon>Bacillati</taxon>
        <taxon>Actinomycetota</taxon>
        <taxon>Actinomycetes</taxon>
        <taxon>Kitasatosporales</taxon>
        <taxon>Streptomycetaceae</taxon>
        <taxon>Streptomyces</taxon>
    </lineage>
</organism>
<name>A0ABU0QQN2_9ACTN</name>
<evidence type="ECO:0000313" key="2">
    <source>
        <dbReference type="Proteomes" id="UP001232755"/>
    </source>
</evidence>
<comment type="caution">
    <text evidence="1">The sequence shown here is derived from an EMBL/GenBank/DDBJ whole genome shotgun (WGS) entry which is preliminary data.</text>
</comment>
<dbReference type="Proteomes" id="UP001232755">
    <property type="component" value="Unassembled WGS sequence"/>
</dbReference>
<sequence>MLSDRLKRLQPTLAARGVVIDWGRTNASRYIEIARLAALPPHEQAAAF</sequence>
<accession>A0ABU0QQN2</accession>
<evidence type="ECO:0000313" key="1">
    <source>
        <dbReference type="EMBL" id="MDQ0749681.1"/>
    </source>
</evidence>
<reference evidence="1 2" key="1">
    <citation type="submission" date="2023-07" db="EMBL/GenBank/DDBJ databases">
        <title>Comparative genomics of wheat-associated soil bacteria to identify genetic determinants of phenazine resistance.</title>
        <authorList>
            <person name="Mouncey N."/>
        </authorList>
    </citation>
    <scope>NUCLEOTIDE SEQUENCE [LARGE SCALE GENOMIC DNA]</scope>
    <source>
        <strain evidence="1 2">B3I12</strain>
    </source>
</reference>